<proteinExistence type="predicted"/>
<dbReference type="EMBL" id="CTEE01000001">
    <property type="protein sequence ID" value="CQD11815.1"/>
    <property type="molecule type" value="Genomic_DNA"/>
</dbReference>
<name>A0A0E4H096_MYCLN</name>
<protein>
    <submittedName>
        <fullName evidence="1">Uncharacterized protein</fullName>
    </submittedName>
</protein>
<dbReference type="OrthoDB" id="1446591at2"/>
<evidence type="ECO:0000313" key="1">
    <source>
        <dbReference type="EMBL" id="CQD11815.1"/>
    </source>
</evidence>
<accession>A0A0E4H096</accession>
<organism evidence="1 2">
    <name type="scientific">Mycobacterium lentiflavum</name>
    <dbReference type="NCBI Taxonomy" id="141349"/>
    <lineage>
        <taxon>Bacteria</taxon>
        <taxon>Bacillati</taxon>
        <taxon>Actinomycetota</taxon>
        <taxon>Actinomycetes</taxon>
        <taxon>Mycobacteriales</taxon>
        <taxon>Mycobacteriaceae</taxon>
        <taxon>Mycobacterium</taxon>
        <taxon>Mycobacterium simiae complex</taxon>
    </lineage>
</organism>
<evidence type="ECO:0000313" key="2">
    <source>
        <dbReference type="Proteomes" id="UP000199251"/>
    </source>
</evidence>
<sequence length="241" mass="26642">MSDTAILLDGISIVVKGRFNAAIFSPLWLLQQNLIGVNDFTDANIEVITSDFASFSTPWLALQVLPDALQLTTTDPADFERVRDVVVGVLNALPHTPVAALGINRQVHFAASSAEQYHAIEDQLVPKQFWENLISLPVTRSVTVWGQRPDNYGGRVQIQVEPSLKFRGHVYVAHNDHFDLTTRDKQPATRDEVWLASEEATPVEASAHKIPDAIAILNTSWASSIKRSTDVVNALARIECH</sequence>
<reference evidence="1 2" key="1">
    <citation type="submission" date="2015-03" db="EMBL/GenBank/DDBJ databases">
        <authorList>
            <person name="Urmite Genomes"/>
        </authorList>
    </citation>
    <scope>NUCLEOTIDE SEQUENCE [LARGE SCALE GENOMIC DNA]</scope>
    <source>
        <strain evidence="1 2">CSUR P1491</strain>
    </source>
</reference>
<gene>
    <name evidence="1" type="ORF">BN1232_02221</name>
</gene>
<dbReference type="AlphaFoldDB" id="A0A0E4H096"/>
<dbReference type="RefSeq" id="WP_139043247.1">
    <property type="nucleotide sequence ID" value="NZ_CTEE01000001.1"/>
</dbReference>
<dbReference type="Proteomes" id="UP000199251">
    <property type="component" value="Unassembled WGS sequence"/>
</dbReference>